<protein>
    <submittedName>
        <fullName evidence="1">Uncharacterized protein</fullName>
    </submittedName>
</protein>
<keyword evidence="2" id="KW-1185">Reference proteome</keyword>
<sequence length="158" mass="15889">MILYALVLSSVCVGIPTSYDLTPTSASTATTAYTTSIPLLGGAINNIGYTVNSTPGSSSISFNSTLAGTSGGNTFNYGTSANMTSAISANGTYTPNNSQTMTQSQINSQVAASVQNKAVLNFGATNVTLGSGNTYTNAVSYSTLTTASHSIVTSVPGV</sequence>
<dbReference type="Proteomes" id="UP001165960">
    <property type="component" value="Unassembled WGS sequence"/>
</dbReference>
<reference evidence="1" key="1">
    <citation type="submission" date="2022-04" db="EMBL/GenBank/DDBJ databases">
        <title>Genome of the entomopathogenic fungus Entomophthora muscae.</title>
        <authorList>
            <person name="Elya C."/>
            <person name="Lovett B.R."/>
            <person name="Lee E."/>
            <person name="Macias A.M."/>
            <person name="Hajek A.E."/>
            <person name="De Bivort B.L."/>
            <person name="Kasson M.T."/>
            <person name="De Fine Licht H.H."/>
            <person name="Stajich J.E."/>
        </authorList>
    </citation>
    <scope>NUCLEOTIDE SEQUENCE</scope>
    <source>
        <strain evidence="1">Berkeley</strain>
    </source>
</reference>
<proteinExistence type="predicted"/>
<name>A0ACC2TB07_9FUNG</name>
<evidence type="ECO:0000313" key="2">
    <source>
        <dbReference type="Proteomes" id="UP001165960"/>
    </source>
</evidence>
<organism evidence="1 2">
    <name type="scientific">Entomophthora muscae</name>
    <dbReference type="NCBI Taxonomy" id="34485"/>
    <lineage>
        <taxon>Eukaryota</taxon>
        <taxon>Fungi</taxon>
        <taxon>Fungi incertae sedis</taxon>
        <taxon>Zoopagomycota</taxon>
        <taxon>Entomophthoromycotina</taxon>
        <taxon>Entomophthoromycetes</taxon>
        <taxon>Entomophthorales</taxon>
        <taxon>Entomophthoraceae</taxon>
        <taxon>Entomophthora</taxon>
    </lineage>
</organism>
<gene>
    <name evidence="1" type="ORF">DSO57_1037146</name>
</gene>
<evidence type="ECO:0000313" key="1">
    <source>
        <dbReference type="EMBL" id="KAJ9071417.1"/>
    </source>
</evidence>
<comment type="caution">
    <text evidence="1">The sequence shown here is derived from an EMBL/GenBank/DDBJ whole genome shotgun (WGS) entry which is preliminary data.</text>
</comment>
<dbReference type="EMBL" id="QTSX02003226">
    <property type="protein sequence ID" value="KAJ9071417.1"/>
    <property type="molecule type" value="Genomic_DNA"/>
</dbReference>
<accession>A0ACC2TB07</accession>